<dbReference type="Pfam" id="PF22990">
    <property type="entry name" value="ABHD16_N"/>
    <property type="match status" value="1"/>
</dbReference>
<name>A0AA88XP26_PINIB</name>
<dbReference type="GO" id="GO:0012505">
    <property type="term" value="C:endomembrane system"/>
    <property type="evidence" value="ECO:0007669"/>
    <property type="project" value="TreeGrafter"/>
</dbReference>
<dbReference type="PANTHER" id="PTHR12277:SF72">
    <property type="entry name" value="BAT5L PROTEIN"/>
    <property type="match status" value="1"/>
</dbReference>
<gene>
    <name evidence="3" type="ORF">FSP39_011875</name>
</gene>
<evidence type="ECO:0000259" key="2">
    <source>
        <dbReference type="Pfam" id="PF22990"/>
    </source>
</evidence>
<keyword evidence="4" id="KW-1185">Reference proteome</keyword>
<evidence type="ECO:0000256" key="1">
    <source>
        <dbReference type="SAM" id="Phobius"/>
    </source>
</evidence>
<keyword evidence="1" id="KW-1133">Transmembrane helix</keyword>
<sequence length="498" mass="56488">MLYRRGYFTTEGAVSIAKFATSIAIIYSVAYVSRGVGRWNNMDYLTFIGILSAAQRSLTQQNRRLLAQYDYDFWASPIDFKWSTINSGYLATHTFGRRMIYPGATALINTLVEPVLCQNRAKLVEERYGVRAKVQTEDRNEIDTMFIDRRQTGNQNGKTLVVCCEGNSGFYEIGCTDTPIQAGYSVLGWNHPGFAGSSGVPLPEQEQAAIDGVIQYAIHTLGFMPSDIALFAWSIGGYSATWAAMNYPDVKFVILDATFDDILPLAVIRMPQFVSKYKESPDVKFSLFTPISMETYNCIPIHINCTFTFNNSVFSGGLVEYTVRKYFNLNNAEQLCKYHGPILLVRRTMDEMITTEMDPATGVKLHTNRGNHLLCKLLSYRYPNIVNETSLVLLDDWLARVKSDQEILWTSTGVDEDLCLSMIKSYNAQHSDQFPSNIGETFTQEEKNKMTLYLASRYMEDFNSTHCNPLTPNYLRTPWTPNRHSQPRFISSTRSDDS</sequence>
<dbReference type="InterPro" id="IPR029058">
    <property type="entry name" value="AB_hydrolase_fold"/>
</dbReference>
<dbReference type="PANTHER" id="PTHR12277">
    <property type="entry name" value="ALPHA/BETA HYDROLASE DOMAIN-CONTAINING PROTEIN"/>
    <property type="match status" value="1"/>
</dbReference>
<dbReference type="Gene3D" id="3.40.50.1820">
    <property type="entry name" value="alpha/beta hydrolase"/>
    <property type="match status" value="1"/>
</dbReference>
<dbReference type="GO" id="GO:0006660">
    <property type="term" value="P:phosphatidylserine catabolic process"/>
    <property type="evidence" value="ECO:0007669"/>
    <property type="project" value="TreeGrafter"/>
</dbReference>
<keyword evidence="1" id="KW-0472">Membrane</keyword>
<feature type="transmembrane region" description="Helical" evidence="1">
    <location>
        <begin position="12"/>
        <end position="32"/>
    </location>
</feature>
<organism evidence="3 4">
    <name type="scientific">Pinctada imbricata</name>
    <name type="common">Atlantic pearl-oyster</name>
    <name type="synonym">Pinctada martensii</name>
    <dbReference type="NCBI Taxonomy" id="66713"/>
    <lineage>
        <taxon>Eukaryota</taxon>
        <taxon>Metazoa</taxon>
        <taxon>Spiralia</taxon>
        <taxon>Lophotrochozoa</taxon>
        <taxon>Mollusca</taxon>
        <taxon>Bivalvia</taxon>
        <taxon>Autobranchia</taxon>
        <taxon>Pteriomorphia</taxon>
        <taxon>Pterioida</taxon>
        <taxon>Pterioidea</taxon>
        <taxon>Pteriidae</taxon>
        <taxon>Pinctada</taxon>
    </lineage>
</organism>
<dbReference type="SUPFAM" id="SSF53474">
    <property type="entry name" value="alpha/beta-Hydrolases"/>
    <property type="match status" value="1"/>
</dbReference>
<dbReference type="AlphaFoldDB" id="A0AA88XP26"/>
<accession>A0AA88XP26</accession>
<feature type="domain" description="Phosphatidylserine Lipase ABHD16 N-terminal" evidence="2">
    <location>
        <begin position="1"/>
        <end position="72"/>
    </location>
</feature>
<comment type="caution">
    <text evidence="3">The sequence shown here is derived from an EMBL/GenBank/DDBJ whole genome shotgun (WGS) entry which is preliminary data.</text>
</comment>
<dbReference type="InterPro" id="IPR054518">
    <property type="entry name" value="ABHD16_N"/>
</dbReference>
<proteinExistence type="predicted"/>
<evidence type="ECO:0000313" key="4">
    <source>
        <dbReference type="Proteomes" id="UP001186944"/>
    </source>
</evidence>
<protein>
    <recommendedName>
        <fullName evidence="2">Phosphatidylserine Lipase ABHD16 N-terminal domain-containing protein</fullName>
    </recommendedName>
</protein>
<dbReference type="GO" id="GO:0047372">
    <property type="term" value="F:monoacylglycerol lipase activity"/>
    <property type="evidence" value="ECO:0007669"/>
    <property type="project" value="TreeGrafter"/>
</dbReference>
<dbReference type="Proteomes" id="UP001186944">
    <property type="component" value="Unassembled WGS sequence"/>
</dbReference>
<dbReference type="GO" id="GO:0052651">
    <property type="term" value="P:monoacylglycerol catabolic process"/>
    <property type="evidence" value="ECO:0007669"/>
    <property type="project" value="TreeGrafter"/>
</dbReference>
<reference evidence="3" key="1">
    <citation type="submission" date="2019-08" db="EMBL/GenBank/DDBJ databases">
        <title>The improved chromosome-level genome for the pearl oyster Pinctada fucata martensii using PacBio sequencing and Hi-C.</title>
        <authorList>
            <person name="Zheng Z."/>
        </authorList>
    </citation>
    <scope>NUCLEOTIDE SEQUENCE</scope>
    <source>
        <strain evidence="3">ZZ-2019</strain>
        <tissue evidence="3">Adductor muscle</tissue>
    </source>
</reference>
<evidence type="ECO:0000313" key="3">
    <source>
        <dbReference type="EMBL" id="KAK3087879.1"/>
    </source>
</evidence>
<dbReference type="EMBL" id="VSWD01000011">
    <property type="protein sequence ID" value="KAK3087879.1"/>
    <property type="molecule type" value="Genomic_DNA"/>
</dbReference>
<dbReference type="GO" id="GO:0004620">
    <property type="term" value="F:phospholipase activity"/>
    <property type="evidence" value="ECO:0007669"/>
    <property type="project" value="TreeGrafter"/>
</dbReference>
<keyword evidence="1" id="KW-0812">Transmembrane</keyword>